<feature type="transmembrane region" description="Helical" evidence="7">
    <location>
        <begin position="45"/>
        <end position="67"/>
    </location>
</feature>
<dbReference type="Pfam" id="PF01757">
    <property type="entry name" value="Acyl_transf_3"/>
    <property type="match status" value="1"/>
</dbReference>
<evidence type="ECO:0000256" key="4">
    <source>
        <dbReference type="ARBA" id="ARBA00022692"/>
    </source>
</evidence>
<evidence type="ECO:0000256" key="3">
    <source>
        <dbReference type="ARBA" id="ARBA00022475"/>
    </source>
</evidence>
<evidence type="ECO:0000256" key="6">
    <source>
        <dbReference type="ARBA" id="ARBA00023136"/>
    </source>
</evidence>
<evidence type="ECO:0000256" key="7">
    <source>
        <dbReference type="SAM" id="Phobius"/>
    </source>
</evidence>
<keyword evidence="10" id="KW-1185">Reference proteome</keyword>
<dbReference type="GO" id="GO:0016746">
    <property type="term" value="F:acyltransferase activity"/>
    <property type="evidence" value="ECO:0007669"/>
    <property type="project" value="UniProtKB-KW"/>
</dbReference>
<keyword evidence="4 7" id="KW-0812">Transmembrane</keyword>
<keyword evidence="5 7" id="KW-1133">Transmembrane helix</keyword>
<comment type="caution">
    <text evidence="9">The sequence shown here is derived from an EMBL/GenBank/DDBJ whole genome shotgun (WGS) entry which is preliminary data.</text>
</comment>
<feature type="transmembrane region" description="Helical" evidence="7">
    <location>
        <begin position="176"/>
        <end position="193"/>
    </location>
</feature>
<feature type="domain" description="Acyltransferase 3" evidence="8">
    <location>
        <begin position="15"/>
        <end position="314"/>
    </location>
</feature>
<evidence type="ECO:0000313" key="10">
    <source>
        <dbReference type="Proteomes" id="UP001526166"/>
    </source>
</evidence>
<dbReference type="PANTHER" id="PTHR40074">
    <property type="entry name" value="O-ACETYLTRANSFERASE WECH"/>
    <property type="match status" value="1"/>
</dbReference>
<evidence type="ECO:0000256" key="5">
    <source>
        <dbReference type="ARBA" id="ARBA00022989"/>
    </source>
</evidence>
<feature type="transmembrane region" description="Helical" evidence="7">
    <location>
        <begin position="240"/>
        <end position="257"/>
    </location>
</feature>
<keyword evidence="9" id="KW-0012">Acyltransferase</keyword>
<dbReference type="Proteomes" id="UP001526166">
    <property type="component" value="Unassembled WGS sequence"/>
</dbReference>
<dbReference type="EMBL" id="JAOWKW010000005">
    <property type="protein sequence ID" value="MCV2878670.1"/>
    <property type="molecule type" value="Genomic_DNA"/>
</dbReference>
<keyword evidence="9" id="KW-0808">Transferase</keyword>
<evidence type="ECO:0000256" key="1">
    <source>
        <dbReference type="ARBA" id="ARBA00004651"/>
    </source>
</evidence>
<evidence type="ECO:0000313" key="9">
    <source>
        <dbReference type="EMBL" id="MCV2878670.1"/>
    </source>
</evidence>
<dbReference type="PANTHER" id="PTHR40074:SF2">
    <property type="entry name" value="O-ACETYLTRANSFERASE WECH"/>
    <property type="match status" value="1"/>
</dbReference>
<comment type="similarity">
    <text evidence="2">Belongs to the acyltransferase 3 family.</text>
</comment>
<dbReference type="InterPro" id="IPR002656">
    <property type="entry name" value="Acyl_transf_3_dom"/>
</dbReference>
<comment type="subcellular location">
    <subcellularLocation>
        <location evidence="1">Cell membrane</location>
        <topology evidence="1">Multi-pass membrane protein</topology>
    </subcellularLocation>
</comment>
<keyword evidence="3" id="KW-1003">Cell membrane</keyword>
<organism evidence="9 10">
    <name type="scientific">Sedimentimonas flavescens</name>
    <dbReference type="NCBI Taxonomy" id="2851012"/>
    <lineage>
        <taxon>Bacteria</taxon>
        <taxon>Pseudomonadati</taxon>
        <taxon>Pseudomonadota</taxon>
        <taxon>Alphaproteobacteria</taxon>
        <taxon>Rhodobacterales</taxon>
        <taxon>Rhodobacter group</taxon>
        <taxon>Sedimentimonas</taxon>
    </lineage>
</organism>
<feature type="transmembrane region" description="Helical" evidence="7">
    <location>
        <begin position="118"/>
        <end position="137"/>
    </location>
</feature>
<reference evidence="9 10" key="1">
    <citation type="submission" date="2022-10" db="EMBL/GenBank/DDBJ databases">
        <title>Sinirhodobacter sp. nov., isolated from ocean surface sediments.</title>
        <authorList>
            <person name="He W."/>
            <person name="Wang L."/>
            <person name="Zhang D.-F."/>
        </authorList>
    </citation>
    <scope>NUCLEOTIDE SEQUENCE [LARGE SCALE GENOMIC DNA]</scope>
    <source>
        <strain evidence="9 10">WL0115</strain>
    </source>
</reference>
<evidence type="ECO:0000256" key="2">
    <source>
        <dbReference type="ARBA" id="ARBA00007400"/>
    </source>
</evidence>
<keyword evidence="6 7" id="KW-0472">Membrane</keyword>
<protein>
    <submittedName>
        <fullName evidence="9">Acyltransferase family protein</fullName>
    </submittedName>
</protein>
<proteinExistence type="inferred from homology"/>
<dbReference type="RefSeq" id="WP_263847580.1">
    <property type="nucleotide sequence ID" value="NZ_JAOWKW010000005.1"/>
</dbReference>
<sequence length="323" mass="35988">MSSPLPPNDPGKRLVALDLLKFCLALLVVTIHANPLRDVSEIGTWLLGNGVARVAVPGFFVIAGFNFRPEVPGRSMQLVWRYLKLHLIWLTLYVYFWWPSVAAGGLKQYLNWWIFGWWHLWFLTGLAVTVLAASLVWRWRLGAIIVLITVTFLIGYGIQEAIMLRIIPRGYWPAEVRNGILLGLPFFLLGYVVRRAGLTARVGFGTALTLGLAGLGLAMLESWTLRQFAHPQFPLAPETLIAALLACPMLIIAAVKAPALPGWVARLPLGTYSTGIYFIHVGFVITLSKHFTLPRAEVFLIAVIGALLVTQALIWLRLDKKLF</sequence>
<name>A0ABT2ZZF4_9RHOB</name>
<feature type="transmembrane region" description="Helical" evidence="7">
    <location>
        <begin position="299"/>
        <end position="318"/>
    </location>
</feature>
<accession>A0ABT2ZZF4</accession>
<feature type="transmembrane region" description="Helical" evidence="7">
    <location>
        <begin position="200"/>
        <end position="220"/>
    </location>
</feature>
<feature type="transmembrane region" description="Helical" evidence="7">
    <location>
        <begin position="144"/>
        <end position="164"/>
    </location>
</feature>
<gene>
    <name evidence="9" type="ORF">OE699_07375</name>
</gene>
<feature type="transmembrane region" description="Helical" evidence="7">
    <location>
        <begin position="269"/>
        <end position="287"/>
    </location>
</feature>
<feature type="transmembrane region" description="Helical" evidence="7">
    <location>
        <begin position="79"/>
        <end position="98"/>
    </location>
</feature>
<evidence type="ECO:0000259" key="8">
    <source>
        <dbReference type="Pfam" id="PF01757"/>
    </source>
</evidence>